<dbReference type="InterPro" id="IPR036866">
    <property type="entry name" value="RibonucZ/Hydroxyglut_hydro"/>
</dbReference>
<dbReference type="PANTHER" id="PTHR42951:SF4">
    <property type="entry name" value="ACYL-COENZYME A THIOESTERASE MBLAC2"/>
    <property type="match status" value="1"/>
</dbReference>
<feature type="domain" description="Metallo-beta-lactamase" evidence="1">
    <location>
        <begin position="19"/>
        <end position="208"/>
    </location>
</feature>
<dbReference type="InterPro" id="IPR050855">
    <property type="entry name" value="NDM-1-like"/>
</dbReference>
<dbReference type="InterPro" id="IPR001279">
    <property type="entry name" value="Metallo-B-lactamas"/>
</dbReference>
<dbReference type="Proteomes" id="UP000031419">
    <property type="component" value="Unassembled WGS sequence"/>
</dbReference>
<keyword evidence="3" id="KW-1185">Reference proteome</keyword>
<dbReference type="PANTHER" id="PTHR42951">
    <property type="entry name" value="METALLO-BETA-LACTAMASE DOMAIN-CONTAINING"/>
    <property type="match status" value="1"/>
</dbReference>
<dbReference type="eggNOG" id="COG0491">
    <property type="taxonomic scope" value="Bacteria"/>
</dbReference>
<dbReference type="Pfam" id="PF00753">
    <property type="entry name" value="Lactamase_B"/>
    <property type="match status" value="1"/>
</dbReference>
<evidence type="ECO:0000313" key="3">
    <source>
        <dbReference type="Proteomes" id="UP000031419"/>
    </source>
</evidence>
<gene>
    <name evidence="2" type="ORF">GU90_11650</name>
</gene>
<dbReference type="Gene3D" id="3.60.15.10">
    <property type="entry name" value="Ribonuclease Z/Hydroxyacylglutathione hydrolase-like"/>
    <property type="match status" value="1"/>
</dbReference>
<reference evidence="2 3" key="1">
    <citation type="submission" date="2014-06" db="EMBL/GenBank/DDBJ databases">
        <title>Saccharopolyspora rectivirgula DSM-43113 Genome sequencing.</title>
        <authorList>
            <person name="Barrera C."/>
            <person name="Millon L."/>
            <person name="Rognon B."/>
            <person name="Zaugg C."/>
            <person name="Monod M."/>
        </authorList>
    </citation>
    <scope>NUCLEOTIDE SEQUENCE [LARGE SCALE GENOMIC DNA]</scope>
    <source>
        <strain evidence="2 3">DSM 43113</strain>
    </source>
</reference>
<evidence type="ECO:0000313" key="2">
    <source>
        <dbReference type="EMBL" id="KEI44124.1"/>
    </source>
</evidence>
<organism evidence="2 3">
    <name type="scientific">Saccharopolyspora rectivirgula</name>
    <dbReference type="NCBI Taxonomy" id="28042"/>
    <lineage>
        <taxon>Bacteria</taxon>
        <taxon>Bacillati</taxon>
        <taxon>Actinomycetota</taxon>
        <taxon>Actinomycetes</taxon>
        <taxon>Pseudonocardiales</taxon>
        <taxon>Pseudonocardiaceae</taxon>
        <taxon>Saccharopolyspora</taxon>
    </lineage>
</organism>
<name>A0A073B8U2_9PSEU</name>
<dbReference type="STRING" id="28042.GU90_11650"/>
<accession>A0A073B8U2</accession>
<dbReference type="SUPFAM" id="SSF56281">
    <property type="entry name" value="Metallo-hydrolase/oxidoreductase"/>
    <property type="match status" value="1"/>
</dbReference>
<comment type="caution">
    <text evidence="2">The sequence shown here is derived from an EMBL/GenBank/DDBJ whole genome shotgun (WGS) entry which is preliminary data.</text>
</comment>
<dbReference type="CDD" id="cd16282">
    <property type="entry name" value="metallo-hydrolase-like_MBL-fold"/>
    <property type="match status" value="1"/>
</dbReference>
<dbReference type="AlphaFoldDB" id="A0A073B8U2"/>
<sequence>MSWEEIAPGVLIRRYGELGLTVGLVTGEDSALVVDTRGDHVQGGELASAVREVTALPWQVVLTHGHFDHCFGTSAFLPAPVWAHRDCPAFLARTAERQRREWVHHYRQRGDDATADALAASTPTTPSRLVADSALLDLGGRTVHLRHLGRGHTDHDLVVVVPDASVVFAGDLVEQSGPPDFEDACPAEWPAALGALLELDAQIVVPGHGDPVDPEFVRAQRAQLAELAELRDAVRSGRISRERALDRSPFPVETTRTALDR</sequence>
<protein>
    <submittedName>
        <fullName evidence="2">Beta-lactamase</fullName>
    </submittedName>
</protein>
<dbReference type="EMBL" id="JNVU01000029">
    <property type="protein sequence ID" value="KEI44124.1"/>
    <property type="molecule type" value="Genomic_DNA"/>
</dbReference>
<proteinExistence type="predicted"/>
<evidence type="ECO:0000259" key="1">
    <source>
        <dbReference type="SMART" id="SM00849"/>
    </source>
</evidence>
<dbReference type="SMART" id="SM00849">
    <property type="entry name" value="Lactamase_B"/>
    <property type="match status" value="1"/>
</dbReference>